<accession>A0A923HC18</accession>
<dbReference type="GO" id="GO:0003677">
    <property type="term" value="F:DNA binding"/>
    <property type="evidence" value="ECO:0007669"/>
    <property type="project" value="UniProtKB-KW"/>
</dbReference>
<sequence>MRKAHIKKVFDVWGAVMQNIEPADSKLVLEIVDSIASLFATGNFYYYVLNFATYNIDYVSEGTQTVLGIPPNQFTLEKIFTLFHPEDLADLHRKERASVNFKMRKIDVKEITKYKTVYIFRFMTADGAYKTILHQSKAINVSKNGKVQQVIGVHTDVTHLDLPIDHKVSFIGDRLPNYHYNEANDSFDLIEENKIPFTKRELGILKAIVKGNSTYSIASQLNISTNTIHTHKKNILKKSGCKNTSEVIAKCLREGII</sequence>
<dbReference type="Gene3D" id="1.10.10.10">
    <property type="entry name" value="Winged helix-like DNA-binding domain superfamily/Winged helix DNA-binding domain"/>
    <property type="match status" value="1"/>
</dbReference>
<dbReference type="SUPFAM" id="SSF46894">
    <property type="entry name" value="C-terminal effector domain of the bipartite response regulators"/>
    <property type="match status" value="1"/>
</dbReference>
<dbReference type="SMART" id="SM00421">
    <property type="entry name" value="HTH_LUXR"/>
    <property type="match status" value="1"/>
</dbReference>
<dbReference type="GO" id="GO:0006355">
    <property type="term" value="P:regulation of DNA-templated transcription"/>
    <property type="evidence" value="ECO:0007669"/>
    <property type="project" value="InterPro"/>
</dbReference>
<dbReference type="PANTHER" id="PTHR44688">
    <property type="entry name" value="DNA-BINDING TRANSCRIPTIONAL ACTIVATOR DEVR_DOSR"/>
    <property type="match status" value="1"/>
</dbReference>
<dbReference type="AlphaFoldDB" id="A0A923HC18"/>
<dbReference type="RefSeq" id="WP_186562654.1">
    <property type="nucleotide sequence ID" value="NZ_JACNMF010000004.1"/>
</dbReference>
<dbReference type="Pfam" id="PF00196">
    <property type="entry name" value="GerE"/>
    <property type="match status" value="1"/>
</dbReference>
<gene>
    <name evidence="5" type="ORF">H7U19_11840</name>
</gene>
<dbReference type="SUPFAM" id="SSF55785">
    <property type="entry name" value="PYP-like sensor domain (PAS domain)"/>
    <property type="match status" value="1"/>
</dbReference>
<dbReference type="InterPro" id="IPR000792">
    <property type="entry name" value="Tscrpt_reg_LuxR_C"/>
</dbReference>
<dbReference type="Gene3D" id="3.30.450.20">
    <property type="entry name" value="PAS domain"/>
    <property type="match status" value="1"/>
</dbReference>
<evidence type="ECO:0000259" key="4">
    <source>
        <dbReference type="PROSITE" id="PS50043"/>
    </source>
</evidence>
<dbReference type="PROSITE" id="PS00622">
    <property type="entry name" value="HTH_LUXR_1"/>
    <property type="match status" value="1"/>
</dbReference>
<protein>
    <submittedName>
        <fullName evidence="5">PAS domain-containing protein</fullName>
    </submittedName>
</protein>
<proteinExistence type="predicted"/>
<comment type="caution">
    <text evidence="5">The sequence shown here is derived from an EMBL/GenBank/DDBJ whole genome shotgun (WGS) entry which is preliminary data.</text>
</comment>
<feature type="domain" description="HTH luxR-type" evidence="4">
    <location>
        <begin position="190"/>
        <end position="255"/>
    </location>
</feature>
<dbReference type="CDD" id="cd06170">
    <property type="entry name" value="LuxR_C_like"/>
    <property type="match status" value="1"/>
</dbReference>
<reference evidence="5" key="1">
    <citation type="submission" date="2020-08" db="EMBL/GenBank/DDBJ databases">
        <title>Hyunsoonleella sp. strain SJ7 genome sequencing and assembly.</title>
        <authorList>
            <person name="Kim I."/>
        </authorList>
    </citation>
    <scope>NUCLEOTIDE SEQUENCE</scope>
    <source>
        <strain evidence="5">SJ7</strain>
    </source>
</reference>
<keyword evidence="6" id="KW-1185">Reference proteome</keyword>
<dbReference type="Proteomes" id="UP000656244">
    <property type="component" value="Unassembled WGS sequence"/>
</dbReference>
<evidence type="ECO:0000256" key="3">
    <source>
        <dbReference type="ARBA" id="ARBA00023163"/>
    </source>
</evidence>
<keyword evidence="3" id="KW-0804">Transcription</keyword>
<evidence type="ECO:0000313" key="5">
    <source>
        <dbReference type="EMBL" id="MBC3759102.1"/>
    </source>
</evidence>
<keyword evidence="1" id="KW-0805">Transcription regulation</keyword>
<evidence type="ECO:0000256" key="2">
    <source>
        <dbReference type="ARBA" id="ARBA00023125"/>
    </source>
</evidence>
<dbReference type="EMBL" id="JACNMF010000004">
    <property type="protein sequence ID" value="MBC3759102.1"/>
    <property type="molecule type" value="Genomic_DNA"/>
</dbReference>
<dbReference type="InterPro" id="IPR016032">
    <property type="entry name" value="Sig_transdc_resp-reg_C-effctor"/>
</dbReference>
<organism evidence="5 6">
    <name type="scientific">Hyunsoonleella aquatilis</name>
    <dbReference type="NCBI Taxonomy" id="2762758"/>
    <lineage>
        <taxon>Bacteria</taxon>
        <taxon>Pseudomonadati</taxon>
        <taxon>Bacteroidota</taxon>
        <taxon>Flavobacteriia</taxon>
        <taxon>Flavobacteriales</taxon>
        <taxon>Flavobacteriaceae</taxon>
    </lineage>
</organism>
<evidence type="ECO:0000256" key="1">
    <source>
        <dbReference type="ARBA" id="ARBA00023015"/>
    </source>
</evidence>
<keyword evidence="2" id="KW-0238">DNA-binding</keyword>
<dbReference type="Pfam" id="PF08447">
    <property type="entry name" value="PAS_3"/>
    <property type="match status" value="1"/>
</dbReference>
<dbReference type="PANTHER" id="PTHR44688:SF16">
    <property type="entry name" value="DNA-BINDING TRANSCRIPTIONAL ACTIVATOR DEVR_DOSR"/>
    <property type="match status" value="1"/>
</dbReference>
<dbReference type="PRINTS" id="PR00038">
    <property type="entry name" value="HTHLUXR"/>
</dbReference>
<dbReference type="InterPro" id="IPR013655">
    <property type="entry name" value="PAS_fold_3"/>
</dbReference>
<dbReference type="PROSITE" id="PS50043">
    <property type="entry name" value="HTH_LUXR_2"/>
    <property type="match status" value="1"/>
</dbReference>
<dbReference type="InterPro" id="IPR036388">
    <property type="entry name" value="WH-like_DNA-bd_sf"/>
</dbReference>
<evidence type="ECO:0000313" key="6">
    <source>
        <dbReference type="Proteomes" id="UP000656244"/>
    </source>
</evidence>
<dbReference type="InterPro" id="IPR035965">
    <property type="entry name" value="PAS-like_dom_sf"/>
</dbReference>
<name>A0A923HC18_9FLAO</name>